<dbReference type="EnsemblMetazoa" id="RPRC005968-RA">
    <property type="protein sequence ID" value="RPRC005968-PA"/>
    <property type="gene ID" value="RPRC005968"/>
</dbReference>
<protein>
    <submittedName>
        <fullName evidence="1">Uncharacterized protein</fullName>
    </submittedName>
</protein>
<dbReference type="VEuPathDB" id="VectorBase:RPRC005968"/>
<organism evidence="1 2">
    <name type="scientific">Rhodnius prolixus</name>
    <name type="common">Triatomid bug</name>
    <dbReference type="NCBI Taxonomy" id="13249"/>
    <lineage>
        <taxon>Eukaryota</taxon>
        <taxon>Metazoa</taxon>
        <taxon>Ecdysozoa</taxon>
        <taxon>Arthropoda</taxon>
        <taxon>Hexapoda</taxon>
        <taxon>Insecta</taxon>
        <taxon>Pterygota</taxon>
        <taxon>Neoptera</taxon>
        <taxon>Paraneoptera</taxon>
        <taxon>Hemiptera</taxon>
        <taxon>Heteroptera</taxon>
        <taxon>Panheteroptera</taxon>
        <taxon>Cimicomorpha</taxon>
        <taxon>Reduviidae</taxon>
        <taxon>Triatominae</taxon>
        <taxon>Rhodnius</taxon>
    </lineage>
</organism>
<dbReference type="HOGENOM" id="CLU_2323255_0_0_1"/>
<dbReference type="AlphaFoldDB" id="T1HPJ4"/>
<name>T1HPJ4_RHOPR</name>
<sequence length="99" mass="10682">MNKTGTVIVLLFAYYAFSVLVNYTVKVLISLGSNGSEVLLVIKPEHTALSLSVLDNTALPLGQTEPSRGPCAPLARIHLTASCNWVLLRFLGRPLTTLT</sequence>
<dbReference type="EMBL" id="ACPB03001460">
    <property type="status" value="NOT_ANNOTATED_CDS"/>
    <property type="molecule type" value="Genomic_DNA"/>
</dbReference>
<evidence type="ECO:0000313" key="1">
    <source>
        <dbReference type="EnsemblMetazoa" id="RPRC005968-PA"/>
    </source>
</evidence>
<keyword evidence="2" id="KW-1185">Reference proteome</keyword>
<accession>T1HPJ4</accession>
<dbReference type="Proteomes" id="UP000015103">
    <property type="component" value="Unassembled WGS sequence"/>
</dbReference>
<reference evidence="1" key="1">
    <citation type="submission" date="2015-05" db="UniProtKB">
        <authorList>
            <consortium name="EnsemblMetazoa"/>
        </authorList>
    </citation>
    <scope>IDENTIFICATION</scope>
</reference>
<proteinExistence type="predicted"/>
<dbReference type="InParanoid" id="T1HPJ4"/>
<evidence type="ECO:0000313" key="2">
    <source>
        <dbReference type="Proteomes" id="UP000015103"/>
    </source>
</evidence>